<proteinExistence type="inferred from homology"/>
<dbReference type="InterPro" id="IPR013216">
    <property type="entry name" value="Methyltransf_11"/>
</dbReference>
<sequence>MRGQARLSALLSRVRPPFVPPSTKAGRWVHTEAVGGFGGNNASFYENTRPGYPAHALRAIEAEIRRSGLTGSGELLVDLGAGTGKFTRNILPFALSEGAGEAIPIPDSSARALVAPQSFHWMSSAATLREVHRVLVPGGLFVLMWNTRDCTRPWVR</sequence>
<evidence type="ECO:0000256" key="2">
    <source>
        <dbReference type="ARBA" id="ARBA00022603"/>
    </source>
</evidence>
<dbReference type="GO" id="GO:0008757">
    <property type="term" value="F:S-adenosylmethionine-dependent methyltransferase activity"/>
    <property type="evidence" value="ECO:0007669"/>
    <property type="project" value="InterPro"/>
</dbReference>
<dbReference type="Proteomes" id="UP000002630">
    <property type="component" value="Linkage Group LG01"/>
</dbReference>
<keyword evidence="3" id="KW-0808">Transferase</keyword>
<dbReference type="eggNOG" id="KOG3010">
    <property type="taxonomic scope" value="Eukaryota"/>
</dbReference>
<dbReference type="OrthoDB" id="66144at2759"/>
<dbReference type="STRING" id="2880.D8LBT3"/>
<evidence type="ECO:0000313" key="5">
    <source>
        <dbReference type="EMBL" id="CBN76792.1"/>
    </source>
</evidence>
<dbReference type="InterPro" id="IPR029063">
    <property type="entry name" value="SAM-dependent_MTases_sf"/>
</dbReference>
<protein>
    <recommendedName>
        <fullName evidence="4">Methyltransferase type 11 domain-containing protein</fullName>
    </recommendedName>
</protein>
<dbReference type="Gene3D" id="3.40.50.150">
    <property type="entry name" value="Vaccinia Virus protein VP39"/>
    <property type="match status" value="2"/>
</dbReference>
<accession>D8LBT3</accession>
<evidence type="ECO:0000256" key="3">
    <source>
        <dbReference type="ARBA" id="ARBA00022679"/>
    </source>
</evidence>
<gene>
    <name evidence="5" type="ORF">Esi_0000_0633</name>
</gene>
<dbReference type="PANTHER" id="PTHR44942:SF4">
    <property type="entry name" value="METHYLTRANSFERASE TYPE 11 DOMAIN-CONTAINING PROTEIN"/>
    <property type="match status" value="1"/>
</dbReference>
<reference evidence="5 6" key="1">
    <citation type="journal article" date="2010" name="Nature">
        <title>The Ectocarpus genome and the independent evolution of multicellularity in brown algae.</title>
        <authorList>
            <person name="Cock J.M."/>
            <person name="Sterck L."/>
            <person name="Rouze P."/>
            <person name="Scornet D."/>
            <person name="Allen A.E."/>
            <person name="Amoutzias G."/>
            <person name="Anthouard V."/>
            <person name="Artiguenave F."/>
            <person name="Aury J.M."/>
            <person name="Badger J.H."/>
            <person name="Beszteri B."/>
            <person name="Billiau K."/>
            <person name="Bonnet E."/>
            <person name="Bothwell J.H."/>
            <person name="Bowler C."/>
            <person name="Boyen C."/>
            <person name="Brownlee C."/>
            <person name="Carrano C.J."/>
            <person name="Charrier B."/>
            <person name="Cho G.Y."/>
            <person name="Coelho S.M."/>
            <person name="Collen J."/>
            <person name="Corre E."/>
            <person name="Da Silva C."/>
            <person name="Delage L."/>
            <person name="Delaroque N."/>
            <person name="Dittami S.M."/>
            <person name="Doulbeau S."/>
            <person name="Elias M."/>
            <person name="Farnham G."/>
            <person name="Gachon C.M."/>
            <person name="Gschloessl B."/>
            <person name="Heesch S."/>
            <person name="Jabbari K."/>
            <person name="Jubin C."/>
            <person name="Kawai H."/>
            <person name="Kimura K."/>
            <person name="Kloareg B."/>
            <person name="Kupper F.C."/>
            <person name="Lang D."/>
            <person name="Le Bail A."/>
            <person name="Leblanc C."/>
            <person name="Lerouge P."/>
            <person name="Lohr M."/>
            <person name="Lopez P.J."/>
            <person name="Martens C."/>
            <person name="Maumus F."/>
            <person name="Michel G."/>
            <person name="Miranda-Saavedra D."/>
            <person name="Morales J."/>
            <person name="Moreau H."/>
            <person name="Motomura T."/>
            <person name="Nagasato C."/>
            <person name="Napoli C.A."/>
            <person name="Nelson D.R."/>
            <person name="Nyvall-Collen P."/>
            <person name="Peters A.F."/>
            <person name="Pommier C."/>
            <person name="Potin P."/>
            <person name="Poulain J."/>
            <person name="Quesneville H."/>
            <person name="Read B."/>
            <person name="Rensing S.A."/>
            <person name="Ritter A."/>
            <person name="Rousvoal S."/>
            <person name="Samanta M."/>
            <person name="Samson G."/>
            <person name="Schroeder D.C."/>
            <person name="Segurens B."/>
            <person name="Strittmatter M."/>
            <person name="Tonon T."/>
            <person name="Tregear J.W."/>
            <person name="Valentin K."/>
            <person name="von Dassow P."/>
            <person name="Yamagishi T."/>
            <person name="Van de Peer Y."/>
            <person name="Wincker P."/>
        </authorList>
    </citation>
    <scope>NUCLEOTIDE SEQUENCE [LARGE SCALE GENOMIC DNA]</scope>
    <source>
        <strain evidence="6">Ec32 / CCAP1310/4</strain>
    </source>
</reference>
<name>D8LBT3_ECTSI</name>
<comment type="similarity">
    <text evidence="1">Belongs to the methyltransferase superfamily.</text>
</comment>
<organism evidence="5 6">
    <name type="scientific">Ectocarpus siliculosus</name>
    <name type="common">Brown alga</name>
    <name type="synonym">Conferva siliculosa</name>
    <dbReference type="NCBI Taxonomy" id="2880"/>
    <lineage>
        <taxon>Eukaryota</taxon>
        <taxon>Sar</taxon>
        <taxon>Stramenopiles</taxon>
        <taxon>Ochrophyta</taxon>
        <taxon>PX clade</taxon>
        <taxon>Phaeophyceae</taxon>
        <taxon>Ectocarpales</taxon>
        <taxon>Ectocarpaceae</taxon>
        <taxon>Ectocarpus</taxon>
    </lineage>
</organism>
<dbReference type="Pfam" id="PF08241">
    <property type="entry name" value="Methyltransf_11"/>
    <property type="match status" value="1"/>
</dbReference>
<dbReference type="InParanoid" id="D8LBT3"/>
<keyword evidence="6" id="KW-1185">Reference proteome</keyword>
<dbReference type="GO" id="GO:0032259">
    <property type="term" value="P:methylation"/>
    <property type="evidence" value="ECO:0007669"/>
    <property type="project" value="UniProtKB-KW"/>
</dbReference>
<dbReference type="PANTHER" id="PTHR44942">
    <property type="entry name" value="METHYLTRANSF_11 DOMAIN-CONTAINING PROTEIN"/>
    <property type="match status" value="1"/>
</dbReference>
<evidence type="ECO:0000313" key="6">
    <source>
        <dbReference type="Proteomes" id="UP000002630"/>
    </source>
</evidence>
<dbReference type="SUPFAM" id="SSF53335">
    <property type="entry name" value="S-adenosyl-L-methionine-dependent methyltransferases"/>
    <property type="match status" value="1"/>
</dbReference>
<keyword evidence="2" id="KW-0489">Methyltransferase</keyword>
<evidence type="ECO:0000259" key="4">
    <source>
        <dbReference type="Pfam" id="PF08241"/>
    </source>
</evidence>
<dbReference type="InterPro" id="IPR051052">
    <property type="entry name" value="Diverse_substrate_MTase"/>
</dbReference>
<evidence type="ECO:0000256" key="1">
    <source>
        <dbReference type="ARBA" id="ARBA00008361"/>
    </source>
</evidence>
<feature type="domain" description="Methyltransferase type 11" evidence="4">
    <location>
        <begin position="96"/>
        <end position="143"/>
    </location>
</feature>
<dbReference type="AlphaFoldDB" id="D8LBT3"/>
<dbReference type="EMBL" id="FN649726">
    <property type="protein sequence ID" value="CBN76792.1"/>
    <property type="molecule type" value="Genomic_DNA"/>
</dbReference>
<dbReference type="EMBL" id="FN647682">
    <property type="protein sequence ID" value="CBN76792.1"/>
    <property type="molecule type" value="Genomic_DNA"/>
</dbReference>